<dbReference type="KEGG" id="vfa:MM35RIKEN_09230"/>
<proteinExistence type="predicted"/>
<dbReference type="Proteomes" id="UP000681343">
    <property type="component" value="Chromosome"/>
</dbReference>
<keyword evidence="2" id="KW-1185">Reference proteome</keyword>
<dbReference type="AlphaFoldDB" id="A0A810PZY3"/>
<evidence type="ECO:0000313" key="1">
    <source>
        <dbReference type="EMBL" id="BCK78731.1"/>
    </source>
</evidence>
<accession>A0A810PZY3</accession>
<reference evidence="1" key="1">
    <citation type="submission" date="2020-09" db="EMBL/GenBank/DDBJ databases">
        <title>New species isolated from human feces.</title>
        <authorList>
            <person name="Kitahara M."/>
            <person name="Shigeno Y."/>
            <person name="Shime M."/>
            <person name="Matsumoto Y."/>
            <person name="Nakamura S."/>
            <person name="Motooka D."/>
            <person name="Fukuoka S."/>
            <person name="Nishikawa H."/>
            <person name="Benno Y."/>
        </authorList>
    </citation>
    <scope>NUCLEOTIDE SEQUENCE</scope>
    <source>
        <strain evidence="1">MM35</strain>
    </source>
</reference>
<name>A0A810PZY3_9FIRM</name>
<protein>
    <submittedName>
        <fullName evidence="1">Uncharacterized protein</fullName>
    </submittedName>
</protein>
<evidence type="ECO:0000313" key="2">
    <source>
        <dbReference type="Proteomes" id="UP000681343"/>
    </source>
</evidence>
<sequence>MSNLKRRVDRLMQDARRISWKPHILLLTGRENEYKLEVHEWNGVPGSARDGSHTKTYTFPDKESAKVFVGEMEEYWRKKYSLVSSDLLLLDLTIPAGRKN</sequence>
<organism evidence="1 2">
    <name type="scientific">Vescimonas fastidiosa</name>
    <dbReference type="NCBI Taxonomy" id="2714353"/>
    <lineage>
        <taxon>Bacteria</taxon>
        <taxon>Bacillati</taxon>
        <taxon>Bacillota</taxon>
        <taxon>Clostridia</taxon>
        <taxon>Eubacteriales</taxon>
        <taxon>Oscillospiraceae</taxon>
        <taxon>Vescimonas</taxon>
    </lineage>
</organism>
<dbReference type="EMBL" id="AP023415">
    <property type="protein sequence ID" value="BCK78731.1"/>
    <property type="molecule type" value="Genomic_DNA"/>
</dbReference>
<dbReference type="RefSeq" id="WP_212819704.1">
    <property type="nucleotide sequence ID" value="NZ_AP023415.1"/>
</dbReference>
<gene>
    <name evidence="1" type="ORF">MM35RIKEN_09230</name>
</gene>